<name>A0AAD4YMN3_PRUDU</name>
<evidence type="ECO:0000313" key="2">
    <source>
        <dbReference type="Proteomes" id="UP001054821"/>
    </source>
</evidence>
<reference evidence="1 2" key="1">
    <citation type="journal article" date="2022" name="G3 (Bethesda)">
        <title>Whole-genome sequence and methylome profiling of the almond [Prunus dulcis (Mill.) D.A. Webb] cultivar 'Nonpareil'.</title>
        <authorList>
            <person name="D'Amico-Willman K.M."/>
            <person name="Ouma W.Z."/>
            <person name="Meulia T."/>
            <person name="Sideli G.M."/>
            <person name="Gradziel T.M."/>
            <person name="Fresnedo-Ramirez J."/>
        </authorList>
    </citation>
    <scope>NUCLEOTIDE SEQUENCE [LARGE SCALE GENOMIC DNA]</scope>
    <source>
        <strain evidence="1">Clone GOH B32 T37-40</strain>
    </source>
</reference>
<comment type="caution">
    <text evidence="1">The sequence shown here is derived from an EMBL/GenBank/DDBJ whole genome shotgun (WGS) entry which is preliminary data.</text>
</comment>
<sequence>MRPRQDVRTVTFKSARRPGHFAPKSPSHTLVIHDDATAFLANSSVESLLFINNALRVSGTPELRGVRNATQAIQWSPEACKECSSDRHGIFEACEDCDLGRLGISKACEECGLGRLGISEACEDGIDKSGMGVRLGRENSGFEMFLN</sequence>
<accession>A0AAD4YMN3</accession>
<protein>
    <submittedName>
        <fullName evidence="1">Uncharacterized protein</fullName>
    </submittedName>
</protein>
<organism evidence="1 2">
    <name type="scientific">Prunus dulcis</name>
    <name type="common">Almond</name>
    <name type="synonym">Amygdalus dulcis</name>
    <dbReference type="NCBI Taxonomy" id="3755"/>
    <lineage>
        <taxon>Eukaryota</taxon>
        <taxon>Viridiplantae</taxon>
        <taxon>Streptophyta</taxon>
        <taxon>Embryophyta</taxon>
        <taxon>Tracheophyta</taxon>
        <taxon>Spermatophyta</taxon>
        <taxon>Magnoliopsida</taxon>
        <taxon>eudicotyledons</taxon>
        <taxon>Gunneridae</taxon>
        <taxon>Pentapetalae</taxon>
        <taxon>rosids</taxon>
        <taxon>fabids</taxon>
        <taxon>Rosales</taxon>
        <taxon>Rosaceae</taxon>
        <taxon>Amygdaloideae</taxon>
        <taxon>Amygdaleae</taxon>
        <taxon>Prunus</taxon>
    </lineage>
</organism>
<dbReference type="AlphaFoldDB" id="A0AAD4YMN3"/>
<dbReference type="Proteomes" id="UP001054821">
    <property type="component" value="Chromosome 8"/>
</dbReference>
<gene>
    <name evidence="1" type="ORF">L3X38_043164</name>
</gene>
<dbReference type="EMBL" id="JAJFAZ020000008">
    <property type="protein sequence ID" value="KAI5313988.1"/>
    <property type="molecule type" value="Genomic_DNA"/>
</dbReference>
<evidence type="ECO:0000313" key="1">
    <source>
        <dbReference type="EMBL" id="KAI5313988.1"/>
    </source>
</evidence>
<keyword evidence="2" id="KW-1185">Reference proteome</keyword>
<proteinExistence type="predicted"/>